<dbReference type="Proteomes" id="UP000815846">
    <property type="component" value="Unassembled WGS sequence"/>
</dbReference>
<evidence type="ECO:0000313" key="2">
    <source>
        <dbReference type="Proteomes" id="UP000815846"/>
    </source>
</evidence>
<organism evidence="1 2">
    <name type="scientific">Colwellia echini</name>
    <dbReference type="NCBI Taxonomy" id="1982103"/>
    <lineage>
        <taxon>Bacteria</taxon>
        <taxon>Pseudomonadati</taxon>
        <taxon>Pseudomonadota</taxon>
        <taxon>Gammaproteobacteria</taxon>
        <taxon>Alteromonadales</taxon>
        <taxon>Colwelliaceae</taxon>
        <taxon>Colwellia</taxon>
    </lineage>
</organism>
<reference evidence="1 2" key="1">
    <citation type="submission" date="2019-08" db="EMBL/GenBank/DDBJ databases">
        <title>Microbe sample from Colwellia echini.</title>
        <authorList>
            <person name="Christiansen L."/>
            <person name="Pathiraja D."/>
            <person name="Schultz-Johansen M."/>
            <person name="Choi I.-G."/>
            <person name="Stougaard P."/>
        </authorList>
    </citation>
    <scope>NUCLEOTIDE SEQUENCE [LARGE SCALE GENOMIC DNA]</scope>
    <source>
        <strain evidence="1 2">A3</strain>
    </source>
</reference>
<dbReference type="EMBL" id="PJAI02000019">
    <property type="protein sequence ID" value="TYK64730.1"/>
    <property type="molecule type" value="Genomic_DNA"/>
</dbReference>
<evidence type="ECO:0000313" key="1">
    <source>
        <dbReference type="EMBL" id="TYK64730.1"/>
    </source>
</evidence>
<protein>
    <submittedName>
        <fullName evidence="1">Patatin-like phospholipase family protein</fullName>
    </submittedName>
</protein>
<dbReference type="SUPFAM" id="SSF52151">
    <property type="entry name" value="FabD/lysophospholipase-like"/>
    <property type="match status" value="1"/>
</dbReference>
<dbReference type="RefSeq" id="WP_101343005.1">
    <property type="nucleotide sequence ID" value="NZ_PJAI02000019.1"/>
</dbReference>
<sequence length="386" mass="43832">MLEIYAGEKALKTIQEEGFKQELFTNFLGASGGPKWFMLFGLDKYLFGDFFKGRDTELNLVGSSSGAFRAACLTQKNPVKAIEILAHQYANTVYSKKAKPQEVTNKTITLVDQLFAENGVDEVINNKIFKAHFLVAKCNGFTTSDNKLFQIAGLLNSMLLNKCNRGLLNKQYQRYVFKNKYSNLAINDPYNINTVYQNLTAANIKSTVLASGSIPLVMSGVKDIAGAEKGIYRDGGVIDYHFDFSLEQKNKEALAKKLHREEHFSDLHRPDSKRSSNNPNLAKHNLTLYPHFTSQPKAGWFDKSSSRKVLLSNYDNTVLLAPSQKFIQSLPYHKIPDRTDFIDMEPSVRIKYWEKVLVETTQLAECFHEFIEKQNVDEIKIFNPLP</sequence>
<comment type="caution">
    <text evidence="1">The sequence shown here is derived from an EMBL/GenBank/DDBJ whole genome shotgun (WGS) entry which is preliminary data.</text>
</comment>
<keyword evidence="2" id="KW-1185">Reference proteome</keyword>
<gene>
    <name evidence="1" type="ORF">CWS31_014240</name>
</gene>
<accession>A0ABY3MU40</accession>
<name>A0ABY3MU40_9GAMM</name>
<proteinExistence type="predicted"/>
<dbReference type="InterPro" id="IPR016035">
    <property type="entry name" value="Acyl_Trfase/lysoPLipase"/>
</dbReference>